<comment type="caution">
    <text evidence="4">The sequence shown here is derived from an EMBL/GenBank/DDBJ whole genome shotgun (WGS) entry which is preliminary data.</text>
</comment>
<dbReference type="Pfam" id="PF01546">
    <property type="entry name" value="Peptidase_M20"/>
    <property type="match status" value="1"/>
</dbReference>
<evidence type="ECO:0000313" key="4">
    <source>
        <dbReference type="EMBL" id="MBC8335028.1"/>
    </source>
</evidence>
<dbReference type="EMBL" id="JACNJN010000086">
    <property type="protein sequence ID" value="MBC8335028.1"/>
    <property type="molecule type" value="Genomic_DNA"/>
</dbReference>
<dbReference type="GO" id="GO:0046872">
    <property type="term" value="F:metal ion binding"/>
    <property type="evidence" value="ECO:0007669"/>
    <property type="project" value="UniProtKB-KW"/>
</dbReference>
<proteinExistence type="predicted"/>
<dbReference type="InterPro" id="IPR002933">
    <property type="entry name" value="Peptidase_M20"/>
</dbReference>
<keyword evidence="2" id="KW-0378">Hydrolase</keyword>
<dbReference type="GO" id="GO:0016787">
    <property type="term" value="F:hydrolase activity"/>
    <property type="evidence" value="ECO:0007669"/>
    <property type="project" value="UniProtKB-KW"/>
</dbReference>
<feature type="domain" description="Peptidase M20 dimerisation" evidence="3">
    <location>
        <begin position="188"/>
        <end position="269"/>
    </location>
</feature>
<dbReference type="Pfam" id="PF07687">
    <property type="entry name" value="M20_dimer"/>
    <property type="match status" value="1"/>
</dbReference>
<evidence type="ECO:0000256" key="1">
    <source>
        <dbReference type="ARBA" id="ARBA00022723"/>
    </source>
</evidence>
<accession>A0A8J6NKV7</accession>
<dbReference type="PANTHER" id="PTHR43808">
    <property type="entry name" value="ACETYLORNITHINE DEACETYLASE"/>
    <property type="match status" value="1"/>
</dbReference>
<dbReference type="SUPFAM" id="SSF53187">
    <property type="entry name" value="Zn-dependent exopeptidases"/>
    <property type="match status" value="1"/>
</dbReference>
<dbReference type="InterPro" id="IPR036264">
    <property type="entry name" value="Bact_exopeptidase_dim_dom"/>
</dbReference>
<gene>
    <name evidence="4" type="ORF">H8E29_07180</name>
</gene>
<protein>
    <submittedName>
        <fullName evidence="4">M20/M25/M40 family metallo-hydrolase</fullName>
    </submittedName>
</protein>
<organism evidence="4 5">
    <name type="scientific">Candidatus Desulfolinea nitratireducens</name>
    <dbReference type="NCBI Taxonomy" id="2841698"/>
    <lineage>
        <taxon>Bacteria</taxon>
        <taxon>Bacillati</taxon>
        <taxon>Chloroflexota</taxon>
        <taxon>Anaerolineae</taxon>
        <taxon>Anaerolineales</taxon>
        <taxon>Anaerolineales incertae sedis</taxon>
        <taxon>Candidatus Desulfolinea</taxon>
    </lineage>
</organism>
<dbReference type="InterPro" id="IPR050072">
    <property type="entry name" value="Peptidase_M20A"/>
</dbReference>
<dbReference type="Gene3D" id="3.40.630.10">
    <property type="entry name" value="Zn peptidases"/>
    <property type="match status" value="1"/>
</dbReference>
<dbReference type="Gene3D" id="3.30.70.360">
    <property type="match status" value="1"/>
</dbReference>
<dbReference type="PANTHER" id="PTHR43808:SF17">
    <property type="entry name" value="PEPTIDASE M20"/>
    <property type="match status" value="1"/>
</dbReference>
<keyword evidence="1" id="KW-0479">Metal-binding</keyword>
<name>A0A8J6NKV7_9CHLR</name>
<sequence length="365" mass="39325">MDEFINKLIKLTIVIQQIPAPTCAENQRGLFVRELFVNEGLADISADLLGNIFGRFPGDGNGKPLIICAHLDTVFPADTNLRITRGPKRLAGPGIGDNSLGVAGMIALIWLLREKNLRLPGDIWFVATVGEEGLGDLRGMRAVVDRFESTPIAYLALEGMALGHIYHRALGVRRFRVSALTEGGHSWGHYGRPSAVHELARLVDQLTALDLPEKPRTTMNVGVFSGGTSINTIAAEASFELDLRSEDDDALTELVQDAQSLISAANKQGVKVVSEQIGNRPSGGIPASHPLVKLAEQAIIQQGLEASLITGSTDANIPLSRGYPAICLGITTGEGAHTTGEFIHTQFIKQGMAQLLYFVENLWGY</sequence>
<dbReference type="Proteomes" id="UP000614469">
    <property type="component" value="Unassembled WGS sequence"/>
</dbReference>
<evidence type="ECO:0000313" key="5">
    <source>
        <dbReference type="Proteomes" id="UP000614469"/>
    </source>
</evidence>
<reference evidence="4 5" key="1">
    <citation type="submission" date="2020-08" db="EMBL/GenBank/DDBJ databases">
        <title>Bridging the membrane lipid divide: bacteria of the FCB group superphylum have the potential to synthesize archaeal ether lipids.</title>
        <authorList>
            <person name="Villanueva L."/>
            <person name="Von Meijenfeldt F.A.B."/>
            <person name="Westbye A.B."/>
            <person name="Yadav S."/>
            <person name="Hopmans E.C."/>
            <person name="Dutilh B.E."/>
            <person name="Sinninghe Damste J.S."/>
        </authorList>
    </citation>
    <scope>NUCLEOTIDE SEQUENCE [LARGE SCALE GENOMIC DNA]</scope>
    <source>
        <strain evidence="4">NIOZ-UU36</strain>
    </source>
</reference>
<dbReference type="SUPFAM" id="SSF55031">
    <property type="entry name" value="Bacterial exopeptidase dimerisation domain"/>
    <property type="match status" value="1"/>
</dbReference>
<evidence type="ECO:0000259" key="3">
    <source>
        <dbReference type="Pfam" id="PF07687"/>
    </source>
</evidence>
<evidence type="ECO:0000256" key="2">
    <source>
        <dbReference type="ARBA" id="ARBA00022801"/>
    </source>
</evidence>
<dbReference type="AlphaFoldDB" id="A0A8J6NKV7"/>
<dbReference type="InterPro" id="IPR011650">
    <property type="entry name" value="Peptidase_M20_dimer"/>
</dbReference>